<organism evidence="4 5">
    <name type="scientific">Plutella xylostella</name>
    <name type="common">Diamondback moth</name>
    <name type="synonym">Plutella maculipennis</name>
    <dbReference type="NCBI Taxonomy" id="51655"/>
    <lineage>
        <taxon>Eukaryota</taxon>
        <taxon>Metazoa</taxon>
        <taxon>Ecdysozoa</taxon>
        <taxon>Arthropoda</taxon>
        <taxon>Hexapoda</taxon>
        <taxon>Insecta</taxon>
        <taxon>Pterygota</taxon>
        <taxon>Neoptera</taxon>
        <taxon>Endopterygota</taxon>
        <taxon>Lepidoptera</taxon>
        <taxon>Glossata</taxon>
        <taxon>Ditrysia</taxon>
        <taxon>Yponomeutoidea</taxon>
        <taxon>Plutellidae</taxon>
        <taxon>Plutella</taxon>
    </lineage>
</organism>
<dbReference type="PROSITE" id="PS50033">
    <property type="entry name" value="UBX"/>
    <property type="match status" value="1"/>
</dbReference>
<dbReference type="Gene3D" id="1.10.8.10">
    <property type="entry name" value="DNA helicase RuvA subunit, C-terminal domain"/>
    <property type="match status" value="1"/>
</dbReference>
<dbReference type="Gene3D" id="3.10.20.90">
    <property type="entry name" value="Phosphatidylinositol 3-kinase Catalytic Subunit, Chain A, domain 1"/>
    <property type="match status" value="1"/>
</dbReference>
<feature type="region of interest" description="Disordered" evidence="1">
    <location>
        <begin position="154"/>
        <end position="197"/>
    </location>
</feature>
<feature type="region of interest" description="Disordered" evidence="1">
    <location>
        <begin position="44"/>
        <end position="136"/>
    </location>
</feature>
<dbReference type="InterPro" id="IPR036241">
    <property type="entry name" value="NSFL1C_SEP_dom_sf"/>
</dbReference>
<feature type="domain" description="SEP" evidence="3">
    <location>
        <begin position="197"/>
        <end position="313"/>
    </location>
</feature>
<dbReference type="SMART" id="SM00166">
    <property type="entry name" value="UBX"/>
    <property type="match status" value="1"/>
</dbReference>
<dbReference type="GO" id="GO:0005829">
    <property type="term" value="C:cytosol"/>
    <property type="evidence" value="ECO:0007669"/>
    <property type="project" value="TreeGrafter"/>
</dbReference>
<dbReference type="SUPFAM" id="SSF102848">
    <property type="entry name" value="NSFL1 (p97 ATPase) cofactor p47, SEP domain"/>
    <property type="match status" value="2"/>
</dbReference>
<feature type="domain" description="UBX" evidence="2">
    <location>
        <begin position="376"/>
        <end position="453"/>
    </location>
</feature>
<dbReference type="InterPro" id="IPR009060">
    <property type="entry name" value="UBA-like_sf"/>
</dbReference>
<dbReference type="GO" id="GO:0043130">
    <property type="term" value="F:ubiquitin binding"/>
    <property type="evidence" value="ECO:0007669"/>
    <property type="project" value="TreeGrafter"/>
</dbReference>
<dbReference type="InterPro" id="IPR001012">
    <property type="entry name" value="UBX_dom"/>
</dbReference>
<evidence type="ECO:0000259" key="2">
    <source>
        <dbReference type="PROSITE" id="PS50033"/>
    </source>
</evidence>
<dbReference type="FunFam" id="1.10.8.10:FF:000020">
    <property type="entry name" value="NSFL1 (p97) cofactor (p47)"/>
    <property type="match status" value="1"/>
</dbReference>
<dbReference type="SUPFAM" id="SSF54236">
    <property type="entry name" value="Ubiquitin-like"/>
    <property type="match status" value="1"/>
</dbReference>
<dbReference type="PROSITE" id="PS51399">
    <property type="entry name" value="SEP"/>
    <property type="match status" value="1"/>
</dbReference>
<dbReference type="SMART" id="SM00553">
    <property type="entry name" value="SEP"/>
    <property type="match status" value="1"/>
</dbReference>
<dbReference type="CDD" id="cd14348">
    <property type="entry name" value="UBA_p47"/>
    <property type="match status" value="1"/>
</dbReference>
<dbReference type="InterPro" id="IPR012989">
    <property type="entry name" value="SEP_domain"/>
</dbReference>
<dbReference type="GO" id="GO:0043161">
    <property type="term" value="P:proteasome-mediated ubiquitin-dependent protein catabolic process"/>
    <property type="evidence" value="ECO:0007669"/>
    <property type="project" value="TreeGrafter"/>
</dbReference>
<dbReference type="AlphaFoldDB" id="A0A8S4G680"/>
<feature type="compositionally biased region" description="Acidic residues" evidence="1">
    <location>
        <begin position="102"/>
        <end position="112"/>
    </location>
</feature>
<dbReference type="GO" id="GO:0000045">
    <property type="term" value="P:autophagosome assembly"/>
    <property type="evidence" value="ECO:0007669"/>
    <property type="project" value="TreeGrafter"/>
</dbReference>
<evidence type="ECO:0000256" key="1">
    <source>
        <dbReference type="SAM" id="MobiDB-lite"/>
    </source>
</evidence>
<protein>
    <submittedName>
        <fullName evidence="4">(diamondback moth) hypothetical protein</fullName>
    </submittedName>
</protein>
<comment type="caution">
    <text evidence="4">The sequence shown here is derived from an EMBL/GenBank/DDBJ whole genome shotgun (WGS) entry which is preliminary data.</text>
</comment>
<reference evidence="4" key="1">
    <citation type="submission" date="2020-11" db="EMBL/GenBank/DDBJ databases">
        <authorList>
            <person name="Whiteford S."/>
        </authorList>
    </citation>
    <scope>NUCLEOTIDE SEQUENCE</scope>
</reference>
<accession>A0A8S4G680</accession>
<dbReference type="PANTHER" id="PTHR23333:SF20">
    <property type="entry name" value="NSFL1 COFACTOR P47"/>
    <property type="match status" value="1"/>
</dbReference>
<dbReference type="GO" id="GO:0007030">
    <property type="term" value="P:Golgi organization"/>
    <property type="evidence" value="ECO:0007669"/>
    <property type="project" value="TreeGrafter"/>
</dbReference>
<feature type="compositionally biased region" description="Low complexity" evidence="1">
    <location>
        <begin position="48"/>
        <end position="72"/>
    </location>
</feature>
<proteinExistence type="predicted"/>
<gene>
    <name evidence="4" type="ORF">PLXY2_LOCUS13276</name>
</gene>
<dbReference type="Proteomes" id="UP000653454">
    <property type="component" value="Unassembled WGS sequence"/>
</dbReference>
<dbReference type="Pfam" id="PF00789">
    <property type="entry name" value="UBX"/>
    <property type="match status" value="1"/>
</dbReference>
<feature type="compositionally biased region" description="Low complexity" evidence="1">
    <location>
        <begin position="88"/>
        <end position="101"/>
    </location>
</feature>
<keyword evidence="5" id="KW-1185">Reference proteome</keyword>
<dbReference type="GO" id="GO:0005634">
    <property type="term" value="C:nucleus"/>
    <property type="evidence" value="ECO:0007669"/>
    <property type="project" value="TreeGrafter"/>
</dbReference>
<evidence type="ECO:0000313" key="4">
    <source>
        <dbReference type="EMBL" id="CAG9135037.1"/>
    </source>
</evidence>
<dbReference type="EMBL" id="CAJHNJ030000093">
    <property type="protein sequence ID" value="CAG9135037.1"/>
    <property type="molecule type" value="Genomic_DNA"/>
</dbReference>
<evidence type="ECO:0000259" key="3">
    <source>
        <dbReference type="PROSITE" id="PS51399"/>
    </source>
</evidence>
<dbReference type="InterPro" id="IPR029071">
    <property type="entry name" value="Ubiquitin-like_domsf"/>
</dbReference>
<dbReference type="PANTHER" id="PTHR23333">
    <property type="entry name" value="UBX DOMAIN CONTAINING PROTEIN"/>
    <property type="match status" value="1"/>
</dbReference>
<sequence>MSAAKEDTLKQFCDVTGADESRSRFFLESSNWQLEVALSSFYEHGGNADASGAAPSNAQAAAALSDSDMDSPPVSPFRPQKKDKKPKQSSNQKFATLSSLQQDEDSSDEEEGQAFYAGGSDRSGQQIIGPGKGKKDVVTEVFKSVRERGAVMFEDEPSSTSRGNRPFGGAGYRLGQTNDDHEQVTPAAGSQSAQEGPRSVRLRLYRSGFTVDAGALRRYSDPEHAEFLNCIRRGPDETVEASAILSTLSSSTVYAEVVVCLYGPGSRWTRRYSDPEHAEFLNCIRRGEIPAELSEAGGEVRVTLEDRRHEECPTGAPPPPAPSAGRGICWAEHCTLGHLVDSPTPPTVGATAPVAADVQDAAANERAAIAALNLDETQPVTSIQFRLPDGSRLAGRFNHTHTVGQLRQYIVTALPIYQLRTFVLQTTFPSAELTDDSQTVKEANLLNSVCVVRLK</sequence>
<dbReference type="GO" id="GO:0061025">
    <property type="term" value="P:membrane fusion"/>
    <property type="evidence" value="ECO:0007669"/>
    <property type="project" value="TreeGrafter"/>
</dbReference>
<name>A0A8S4G680_PLUXY</name>
<evidence type="ECO:0000313" key="5">
    <source>
        <dbReference type="Proteomes" id="UP000653454"/>
    </source>
</evidence>
<dbReference type="SUPFAM" id="SSF46934">
    <property type="entry name" value="UBA-like"/>
    <property type="match status" value="1"/>
</dbReference>
<dbReference type="Pfam" id="PF08059">
    <property type="entry name" value="SEP"/>
    <property type="match status" value="2"/>
</dbReference>
<dbReference type="GO" id="GO:0031468">
    <property type="term" value="P:nuclear membrane reassembly"/>
    <property type="evidence" value="ECO:0007669"/>
    <property type="project" value="TreeGrafter"/>
</dbReference>
<dbReference type="Pfam" id="PF14555">
    <property type="entry name" value="UBA_4"/>
    <property type="match status" value="1"/>
</dbReference>
<dbReference type="Gene3D" id="3.30.420.210">
    <property type="entry name" value="SEP domain"/>
    <property type="match status" value="2"/>
</dbReference>